<evidence type="ECO:0000256" key="9">
    <source>
        <dbReference type="SAM" id="MobiDB-lite"/>
    </source>
</evidence>
<evidence type="ECO:0000313" key="11">
    <source>
        <dbReference type="EMBL" id="KAF7991374.1"/>
    </source>
</evidence>
<dbReference type="PANTHER" id="PTHR28554">
    <property type="entry name" value="39S RIBOSOMAL PROTEIN L45, MITOCHONDRIAL"/>
    <property type="match status" value="1"/>
</dbReference>
<gene>
    <name evidence="11" type="ORF">HCN44_002936</name>
</gene>
<dbReference type="OrthoDB" id="19619at2759"/>
<evidence type="ECO:0000256" key="2">
    <source>
        <dbReference type="ARBA" id="ARBA00022946"/>
    </source>
</evidence>
<name>A0A834XUA8_APHGI</name>
<dbReference type="EMBL" id="JACMRX010000004">
    <property type="protein sequence ID" value="KAF7991374.1"/>
    <property type="molecule type" value="Genomic_DNA"/>
</dbReference>
<comment type="caution">
    <text evidence="11">The sequence shown here is derived from an EMBL/GenBank/DDBJ whole genome shotgun (WGS) entry which is preliminary data.</text>
</comment>
<evidence type="ECO:0000256" key="7">
    <source>
        <dbReference type="ARBA" id="ARBA00039448"/>
    </source>
</evidence>
<dbReference type="PANTHER" id="PTHR28554:SF1">
    <property type="entry name" value="LARGE RIBOSOMAL SUBUNIT PROTEIN ML45"/>
    <property type="match status" value="1"/>
</dbReference>
<dbReference type="Proteomes" id="UP000639338">
    <property type="component" value="Unassembled WGS sequence"/>
</dbReference>
<sequence>MSCHALTGIKNLTRLTQGYFLSIGNIKNSSLILQTRYRHHWNPKWKKLRAEKVIKIKLPDYENDDNEDMSEERVRAKLKEHGLQPSRPWMEKQIFISCTGAVFEPYVPPEGDGKYSTLSTSGAKQRAELMAKKGKSYWSTKKIKRFEEDFSFSDFEEQAQEIYIKTHEVVAAKDKEALRLLVTERAYPEVLHNVMDKTLRWKFLESLQLPRTVHVRCTDVITKDNVFAQITVRFHTQQTLAVYDRFGRLMHGSEILKKDVLEYVVFEKHLANMYGSWRIHAKIIPPWAPPRDYGLRTYIEKPKETLVGFEPEPASDVAVPSTSDSTSTSQTATV</sequence>
<dbReference type="GO" id="GO:0005739">
    <property type="term" value="C:mitochondrion"/>
    <property type="evidence" value="ECO:0007669"/>
    <property type="project" value="UniProtKB-SubCell"/>
</dbReference>
<keyword evidence="12" id="KW-1185">Reference proteome</keyword>
<evidence type="ECO:0000259" key="10">
    <source>
        <dbReference type="SMART" id="SM00978"/>
    </source>
</evidence>
<keyword evidence="2" id="KW-0809">Transit peptide</keyword>
<dbReference type="SMART" id="SM00978">
    <property type="entry name" value="Tim44"/>
    <property type="match status" value="1"/>
</dbReference>
<comment type="similarity">
    <text evidence="6">Belongs to the mitochondrion-specific ribosomal protein mL45 family.</text>
</comment>
<evidence type="ECO:0000256" key="1">
    <source>
        <dbReference type="ARBA" id="ARBA00004173"/>
    </source>
</evidence>
<comment type="subcellular location">
    <subcellularLocation>
        <location evidence="1">Mitochondrion</location>
    </subcellularLocation>
</comment>
<dbReference type="InterPro" id="IPR007379">
    <property type="entry name" value="Tim44-like_dom"/>
</dbReference>
<evidence type="ECO:0000256" key="3">
    <source>
        <dbReference type="ARBA" id="ARBA00022980"/>
    </source>
</evidence>
<feature type="domain" description="Tim44-like" evidence="10">
    <location>
        <begin position="138"/>
        <end position="284"/>
    </location>
</feature>
<reference evidence="11 12" key="1">
    <citation type="submission" date="2020-08" db="EMBL/GenBank/DDBJ databases">
        <title>Aphidius gifuensis genome sequencing and assembly.</title>
        <authorList>
            <person name="Du Z."/>
        </authorList>
    </citation>
    <scope>NUCLEOTIDE SEQUENCE [LARGE SCALE GENOMIC DNA]</scope>
    <source>
        <strain evidence="11">YNYX2018</strain>
        <tissue evidence="11">Adults</tissue>
    </source>
</reference>
<organism evidence="11 12">
    <name type="scientific">Aphidius gifuensis</name>
    <name type="common">Parasitoid wasp</name>
    <dbReference type="NCBI Taxonomy" id="684658"/>
    <lineage>
        <taxon>Eukaryota</taxon>
        <taxon>Metazoa</taxon>
        <taxon>Ecdysozoa</taxon>
        <taxon>Arthropoda</taxon>
        <taxon>Hexapoda</taxon>
        <taxon>Insecta</taxon>
        <taxon>Pterygota</taxon>
        <taxon>Neoptera</taxon>
        <taxon>Endopterygota</taxon>
        <taxon>Hymenoptera</taxon>
        <taxon>Apocrita</taxon>
        <taxon>Ichneumonoidea</taxon>
        <taxon>Braconidae</taxon>
        <taxon>Aphidiinae</taxon>
        <taxon>Aphidius</taxon>
    </lineage>
</organism>
<evidence type="ECO:0000256" key="6">
    <source>
        <dbReference type="ARBA" id="ARBA00038073"/>
    </source>
</evidence>
<feature type="compositionally biased region" description="Low complexity" evidence="9">
    <location>
        <begin position="314"/>
        <end position="334"/>
    </location>
</feature>
<dbReference type="AlphaFoldDB" id="A0A834XUA8"/>
<evidence type="ECO:0000313" key="12">
    <source>
        <dbReference type="Proteomes" id="UP000639338"/>
    </source>
</evidence>
<dbReference type="GO" id="GO:1990904">
    <property type="term" value="C:ribonucleoprotein complex"/>
    <property type="evidence" value="ECO:0007669"/>
    <property type="project" value="UniProtKB-KW"/>
</dbReference>
<dbReference type="Pfam" id="PF04280">
    <property type="entry name" value="Tim44"/>
    <property type="match status" value="1"/>
</dbReference>
<dbReference type="FunFam" id="3.10.450.240:FF:000003">
    <property type="entry name" value="39S ribosomal protein L45, mitochondrial"/>
    <property type="match status" value="1"/>
</dbReference>
<accession>A0A834XUA8</accession>
<keyword evidence="5" id="KW-0687">Ribonucleoprotein</keyword>
<feature type="region of interest" description="Disordered" evidence="9">
    <location>
        <begin position="310"/>
        <end position="334"/>
    </location>
</feature>
<evidence type="ECO:0000256" key="8">
    <source>
        <dbReference type="ARBA" id="ARBA00043031"/>
    </source>
</evidence>
<protein>
    <recommendedName>
        <fullName evidence="7">Large ribosomal subunit protein mL45</fullName>
    </recommendedName>
    <alternativeName>
        <fullName evidence="8">39S ribosomal protein L45, mitochondrial</fullName>
    </alternativeName>
</protein>
<dbReference type="SUPFAM" id="SSF54427">
    <property type="entry name" value="NTF2-like"/>
    <property type="match status" value="1"/>
</dbReference>
<dbReference type="InterPro" id="IPR032710">
    <property type="entry name" value="NTF2-like_dom_sf"/>
</dbReference>
<dbReference type="GO" id="GO:0005840">
    <property type="term" value="C:ribosome"/>
    <property type="evidence" value="ECO:0007669"/>
    <property type="project" value="UniProtKB-KW"/>
</dbReference>
<keyword evidence="4" id="KW-0496">Mitochondrion</keyword>
<keyword evidence="3" id="KW-0689">Ribosomal protein</keyword>
<dbReference type="Gene3D" id="3.10.450.240">
    <property type="match status" value="1"/>
</dbReference>
<dbReference type="InterPro" id="IPR051975">
    <property type="entry name" value="mtLSU_mL45"/>
</dbReference>
<proteinExistence type="inferred from homology"/>
<evidence type="ECO:0000256" key="5">
    <source>
        <dbReference type="ARBA" id="ARBA00023274"/>
    </source>
</evidence>
<evidence type="ECO:0000256" key="4">
    <source>
        <dbReference type="ARBA" id="ARBA00023128"/>
    </source>
</evidence>